<proteinExistence type="predicted"/>
<evidence type="ECO:0000256" key="1">
    <source>
        <dbReference type="SAM" id="SignalP"/>
    </source>
</evidence>
<feature type="signal peptide" evidence="1">
    <location>
        <begin position="1"/>
        <end position="16"/>
    </location>
</feature>
<feature type="chain" id="PRO_5040890592" description="Cell wall protein" evidence="1">
    <location>
        <begin position="17"/>
        <end position="155"/>
    </location>
</feature>
<dbReference type="OrthoDB" id="5184433at2759"/>
<evidence type="ECO:0000313" key="2">
    <source>
        <dbReference type="EMBL" id="KAJ4256202.1"/>
    </source>
</evidence>
<comment type="caution">
    <text evidence="2">The sequence shown here is derived from an EMBL/GenBank/DDBJ whole genome shotgun (WGS) entry which is preliminary data.</text>
</comment>
<keyword evidence="3" id="KW-1185">Reference proteome</keyword>
<evidence type="ECO:0000313" key="3">
    <source>
        <dbReference type="Proteomes" id="UP001152049"/>
    </source>
</evidence>
<accession>A0A9W8RXU1</accession>
<keyword evidence="1" id="KW-0732">Signal</keyword>
<protein>
    <recommendedName>
        <fullName evidence="4">Cell wall protein</fullName>
    </recommendedName>
</protein>
<dbReference type="EMBL" id="JAOQAZ010000019">
    <property type="protein sequence ID" value="KAJ4256202.1"/>
    <property type="molecule type" value="Genomic_DNA"/>
</dbReference>
<dbReference type="Proteomes" id="UP001152049">
    <property type="component" value="Unassembled WGS sequence"/>
</dbReference>
<evidence type="ECO:0008006" key="4">
    <source>
        <dbReference type="Google" id="ProtNLM"/>
    </source>
</evidence>
<sequence>MKTTFALSAFVASAVARSFSLAVAESEYKQLNGRVITAKDGHFLVTKDLAPSQFKGGDGDLKLSPGKKVYVGPTGHIGYLTGSDKAPKGSVTKGWSKSPADGELHWTKGAVFACPNVSFNIGTPTSYELFANHEGTPNGQADDCFGIHLTIKESK</sequence>
<reference evidence="2" key="1">
    <citation type="submission" date="2022-09" db="EMBL/GenBank/DDBJ databases">
        <title>Fusarium specimens isolated from Avocado Roots.</title>
        <authorList>
            <person name="Stajich J."/>
            <person name="Roper C."/>
            <person name="Heimlech-Rivalta G."/>
        </authorList>
    </citation>
    <scope>NUCLEOTIDE SEQUENCE</scope>
    <source>
        <strain evidence="2">CF00136</strain>
    </source>
</reference>
<name>A0A9W8RXU1_9HYPO</name>
<gene>
    <name evidence="2" type="ORF">NW762_009280</name>
</gene>
<organism evidence="2 3">
    <name type="scientific">Fusarium torreyae</name>
    <dbReference type="NCBI Taxonomy" id="1237075"/>
    <lineage>
        <taxon>Eukaryota</taxon>
        <taxon>Fungi</taxon>
        <taxon>Dikarya</taxon>
        <taxon>Ascomycota</taxon>
        <taxon>Pezizomycotina</taxon>
        <taxon>Sordariomycetes</taxon>
        <taxon>Hypocreomycetidae</taxon>
        <taxon>Hypocreales</taxon>
        <taxon>Nectriaceae</taxon>
        <taxon>Fusarium</taxon>
    </lineage>
</organism>
<dbReference type="AlphaFoldDB" id="A0A9W8RXU1"/>